<accession>A0A9X6UAC1</accession>
<gene>
    <name evidence="1" type="ORF">CN553_17725</name>
</gene>
<dbReference type="Pfam" id="PF14164">
    <property type="entry name" value="YqzH"/>
    <property type="match status" value="1"/>
</dbReference>
<evidence type="ECO:0000313" key="2">
    <source>
        <dbReference type="Proteomes" id="UP000220691"/>
    </source>
</evidence>
<dbReference type="Proteomes" id="UP000220691">
    <property type="component" value="Unassembled WGS sequence"/>
</dbReference>
<name>A0A9X6UAC1_BACCE</name>
<comment type="caution">
    <text evidence="1">The sequence shown here is derived from an EMBL/GenBank/DDBJ whole genome shotgun (WGS) entry which is preliminary data.</text>
</comment>
<protein>
    <recommendedName>
        <fullName evidence="3">YqzH-like protein</fullName>
    </recommendedName>
</protein>
<reference evidence="1 2" key="1">
    <citation type="submission" date="2017-09" db="EMBL/GenBank/DDBJ databases">
        <title>Large-scale bioinformatics analysis of Bacillus genomes uncovers conserved roles of natural products in bacterial physiology.</title>
        <authorList>
            <consortium name="Agbiome Team Llc"/>
            <person name="Bleich R.M."/>
            <person name="Kirk G.J."/>
            <person name="Santa Maria K.C."/>
            <person name="Allen S.E."/>
            <person name="Farag S."/>
            <person name="Shank E.A."/>
            <person name="Bowers A."/>
        </authorList>
    </citation>
    <scope>NUCLEOTIDE SEQUENCE [LARGE SCALE GENOMIC DNA]</scope>
    <source>
        <strain evidence="1 2">AFS027647</strain>
    </source>
</reference>
<dbReference type="RefSeq" id="WP_098127013.1">
    <property type="nucleotide sequence ID" value="NZ_NUAN01000109.1"/>
</dbReference>
<proteinExistence type="predicted"/>
<dbReference type="EMBL" id="NUAN01000109">
    <property type="protein sequence ID" value="PEN94276.1"/>
    <property type="molecule type" value="Genomic_DNA"/>
</dbReference>
<dbReference type="AlphaFoldDB" id="A0A9X6UAC1"/>
<evidence type="ECO:0008006" key="3">
    <source>
        <dbReference type="Google" id="ProtNLM"/>
    </source>
</evidence>
<dbReference type="InterPro" id="IPR025546">
    <property type="entry name" value="YqzH"/>
</dbReference>
<organism evidence="1 2">
    <name type="scientific">Bacillus cereus</name>
    <dbReference type="NCBI Taxonomy" id="1396"/>
    <lineage>
        <taxon>Bacteria</taxon>
        <taxon>Bacillati</taxon>
        <taxon>Bacillota</taxon>
        <taxon>Bacilli</taxon>
        <taxon>Bacillales</taxon>
        <taxon>Bacillaceae</taxon>
        <taxon>Bacillus</taxon>
        <taxon>Bacillus cereus group</taxon>
    </lineage>
</organism>
<sequence>MNEKLIEKMIIKSFQQYQCSPISKEDQEMLVKHIQTVTHSNIEIDLYEEIEEIEDIVYDYVTGKQ</sequence>
<evidence type="ECO:0000313" key="1">
    <source>
        <dbReference type="EMBL" id="PEN94276.1"/>
    </source>
</evidence>